<protein>
    <submittedName>
        <fullName evidence="1">Uncharacterized protein</fullName>
    </submittedName>
</protein>
<evidence type="ECO:0000313" key="1">
    <source>
        <dbReference type="EMBL" id="JAE15920.1"/>
    </source>
</evidence>
<accession>A0A0A9FST8</accession>
<name>A0A0A9FST8_ARUDO</name>
<dbReference type="EMBL" id="GBRH01181976">
    <property type="protein sequence ID" value="JAE15920.1"/>
    <property type="molecule type" value="Transcribed_RNA"/>
</dbReference>
<dbReference type="AlphaFoldDB" id="A0A0A9FST8"/>
<reference evidence="1" key="1">
    <citation type="submission" date="2014-09" db="EMBL/GenBank/DDBJ databases">
        <authorList>
            <person name="Magalhaes I.L.F."/>
            <person name="Oliveira U."/>
            <person name="Santos F.R."/>
            <person name="Vidigal T.H.D.A."/>
            <person name="Brescovit A.D."/>
            <person name="Santos A.J."/>
        </authorList>
    </citation>
    <scope>NUCLEOTIDE SEQUENCE</scope>
    <source>
        <tissue evidence="1">Shoot tissue taken approximately 20 cm above the soil surface</tissue>
    </source>
</reference>
<sequence length="19" mass="2202">MWPIGGVNRPFSEISLQRN</sequence>
<proteinExistence type="predicted"/>
<reference evidence="1" key="2">
    <citation type="journal article" date="2015" name="Data Brief">
        <title>Shoot transcriptome of the giant reed, Arundo donax.</title>
        <authorList>
            <person name="Barrero R.A."/>
            <person name="Guerrero F.D."/>
            <person name="Moolhuijzen P."/>
            <person name="Goolsby J.A."/>
            <person name="Tidwell J."/>
            <person name="Bellgard S.E."/>
            <person name="Bellgard M.I."/>
        </authorList>
    </citation>
    <scope>NUCLEOTIDE SEQUENCE</scope>
    <source>
        <tissue evidence="1">Shoot tissue taken approximately 20 cm above the soil surface</tissue>
    </source>
</reference>
<organism evidence="1">
    <name type="scientific">Arundo donax</name>
    <name type="common">Giant reed</name>
    <name type="synonym">Donax arundinaceus</name>
    <dbReference type="NCBI Taxonomy" id="35708"/>
    <lineage>
        <taxon>Eukaryota</taxon>
        <taxon>Viridiplantae</taxon>
        <taxon>Streptophyta</taxon>
        <taxon>Embryophyta</taxon>
        <taxon>Tracheophyta</taxon>
        <taxon>Spermatophyta</taxon>
        <taxon>Magnoliopsida</taxon>
        <taxon>Liliopsida</taxon>
        <taxon>Poales</taxon>
        <taxon>Poaceae</taxon>
        <taxon>PACMAD clade</taxon>
        <taxon>Arundinoideae</taxon>
        <taxon>Arundineae</taxon>
        <taxon>Arundo</taxon>
    </lineage>
</organism>